<dbReference type="RefSeq" id="XP_005785188.1">
    <property type="nucleotide sequence ID" value="XM_005785131.1"/>
</dbReference>
<dbReference type="Proteomes" id="UP000013827">
    <property type="component" value="Unassembled WGS sequence"/>
</dbReference>
<proteinExistence type="predicted"/>
<accession>A0A0D3K9F1</accession>
<reference evidence="3" key="1">
    <citation type="journal article" date="2013" name="Nature">
        <title>Pan genome of the phytoplankton Emiliania underpins its global distribution.</title>
        <authorList>
            <person name="Read B.A."/>
            <person name="Kegel J."/>
            <person name="Klute M.J."/>
            <person name="Kuo A."/>
            <person name="Lefebvre S.C."/>
            <person name="Maumus F."/>
            <person name="Mayer C."/>
            <person name="Miller J."/>
            <person name="Monier A."/>
            <person name="Salamov A."/>
            <person name="Young J."/>
            <person name="Aguilar M."/>
            <person name="Claverie J.M."/>
            <person name="Frickenhaus S."/>
            <person name="Gonzalez K."/>
            <person name="Herman E.K."/>
            <person name="Lin Y.C."/>
            <person name="Napier J."/>
            <person name="Ogata H."/>
            <person name="Sarno A.F."/>
            <person name="Shmutz J."/>
            <person name="Schroeder D."/>
            <person name="de Vargas C."/>
            <person name="Verret F."/>
            <person name="von Dassow P."/>
            <person name="Valentin K."/>
            <person name="Van de Peer Y."/>
            <person name="Wheeler G."/>
            <person name="Dacks J.B."/>
            <person name="Delwiche C.F."/>
            <person name="Dyhrman S.T."/>
            <person name="Glockner G."/>
            <person name="John U."/>
            <person name="Richards T."/>
            <person name="Worden A.Z."/>
            <person name="Zhang X."/>
            <person name="Grigoriev I.V."/>
            <person name="Allen A.E."/>
            <person name="Bidle K."/>
            <person name="Borodovsky M."/>
            <person name="Bowler C."/>
            <person name="Brownlee C."/>
            <person name="Cock J.M."/>
            <person name="Elias M."/>
            <person name="Gladyshev V.N."/>
            <person name="Groth M."/>
            <person name="Guda C."/>
            <person name="Hadaegh A."/>
            <person name="Iglesias-Rodriguez M.D."/>
            <person name="Jenkins J."/>
            <person name="Jones B.M."/>
            <person name="Lawson T."/>
            <person name="Leese F."/>
            <person name="Lindquist E."/>
            <person name="Lobanov A."/>
            <person name="Lomsadze A."/>
            <person name="Malik S.B."/>
            <person name="Marsh M.E."/>
            <person name="Mackinder L."/>
            <person name="Mock T."/>
            <person name="Mueller-Roeber B."/>
            <person name="Pagarete A."/>
            <person name="Parker M."/>
            <person name="Probert I."/>
            <person name="Quesneville H."/>
            <person name="Raines C."/>
            <person name="Rensing S.A."/>
            <person name="Riano-Pachon D.M."/>
            <person name="Richier S."/>
            <person name="Rokitta S."/>
            <person name="Shiraiwa Y."/>
            <person name="Soanes D.M."/>
            <person name="van der Giezen M."/>
            <person name="Wahlund T.M."/>
            <person name="Williams B."/>
            <person name="Wilson W."/>
            <person name="Wolfe G."/>
            <person name="Wurch L.L."/>
        </authorList>
    </citation>
    <scope>NUCLEOTIDE SEQUENCE</scope>
</reference>
<keyword evidence="3" id="KW-1185">Reference proteome</keyword>
<reference evidence="2" key="2">
    <citation type="submission" date="2024-10" db="UniProtKB">
        <authorList>
            <consortium name="EnsemblProtists"/>
        </authorList>
    </citation>
    <scope>IDENTIFICATION</scope>
</reference>
<dbReference type="GeneID" id="17277658"/>
<dbReference type="EnsemblProtists" id="EOD32386">
    <property type="protein sequence ID" value="EOD32386"/>
    <property type="gene ID" value="EMIHUDRAFT_314213"/>
</dbReference>
<dbReference type="AlphaFoldDB" id="A0A0D3K9F1"/>
<dbReference type="HOGENOM" id="CLU_2781237_0_0_1"/>
<feature type="compositionally biased region" description="Gly residues" evidence="1">
    <location>
        <begin position="1"/>
        <end position="12"/>
    </location>
</feature>
<dbReference type="GeneID" id="17278031"/>
<evidence type="ECO:0000256" key="1">
    <source>
        <dbReference type="SAM" id="MobiDB-lite"/>
    </source>
</evidence>
<evidence type="ECO:0000313" key="2">
    <source>
        <dbReference type="EnsemblProtists" id="EOD32386"/>
    </source>
</evidence>
<protein>
    <submittedName>
        <fullName evidence="2">Uncharacterized protein</fullName>
    </submittedName>
</protein>
<dbReference type="KEGG" id="ehx:EMIHUDRAFT_314114"/>
<name>A0A0D3K9F1_EMIH1</name>
<organism evidence="2 3">
    <name type="scientific">Emiliania huxleyi (strain CCMP1516)</name>
    <dbReference type="NCBI Taxonomy" id="280463"/>
    <lineage>
        <taxon>Eukaryota</taxon>
        <taxon>Haptista</taxon>
        <taxon>Haptophyta</taxon>
        <taxon>Prymnesiophyceae</taxon>
        <taxon>Isochrysidales</taxon>
        <taxon>Noelaerhabdaceae</taxon>
        <taxon>Emiliania</taxon>
    </lineage>
</organism>
<sequence length="69" mass="6854">MLPSGTVGGSGLGQPSPTSGARVVSNATLFSGTHADPHNIWGAAPSSIPVSPPHEPTPAAVAGDERRKN</sequence>
<dbReference type="KEGG" id="ehx:EMIHUDRAFT_314213"/>
<dbReference type="PaxDb" id="2903-EOD32386"/>
<evidence type="ECO:0000313" key="3">
    <source>
        <dbReference type="Proteomes" id="UP000013827"/>
    </source>
</evidence>
<dbReference type="RefSeq" id="XP_005784815.1">
    <property type="nucleotide sequence ID" value="XM_005784758.1"/>
</dbReference>
<feature type="compositionally biased region" description="Polar residues" evidence="1">
    <location>
        <begin position="13"/>
        <end position="31"/>
    </location>
</feature>
<dbReference type="EnsemblProtists" id="EOD32759">
    <property type="protein sequence ID" value="EOD32759"/>
    <property type="gene ID" value="EMIHUDRAFT_314114"/>
</dbReference>
<feature type="region of interest" description="Disordered" evidence="1">
    <location>
        <begin position="1"/>
        <end position="69"/>
    </location>
</feature>